<reference evidence="2" key="1">
    <citation type="journal article" date="2019" name="Int. J. Syst. Evol. Microbiol.">
        <title>The Global Catalogue of Microorganisms (GCM) 10K type strain sequencing project: providing services to taxonomists for standard genome sequencing and annotation.</title>
        <authorList>
            <consortium name="The Broad Institute Genomics Platform"/>
            <consortium name="The Broad Institute Genome Sequencing Center for Infectious Disease"/>
            <person name="Wu L."/>
            <person name="Ma J."/>
        </authorList>
    </citation>
    <scope>NUCLEOTIDE SEQUENCE [LARGE SCALE GENOMIC DNA]</scope>
    <source>
        <strain evidence="2">WYCCWR 13023</strain>
    </source>
</reference>
<gene>
    <name evidence="1" type="ORF">ACFO5S_00540</name>
</gene>
<evidence type="ECO:0000313" key="1">
    <source>
        <dbReference type="EMBL" id="MFC4745912.1"/>
    </source>
</evidence>
<sequence length="193" mass="22767">MKEILLVIFFVFFISCGNKKNIMTVEKKCKAVPVSSEEVQRQYLHFISDSDFSKKEFEDFNKIKKGVLLYHWTEGLGSNQFLIVDFDKDFNFFYKSKSLTKKVDFDLEDKKKLSFILESLEKGSYYQSCERVNGHSNLYVLIIKCNNEVKVQYFSPYTNLYEIEPSDVNMNSIREVFGMIESNYYKSISLNKK</sequence>
<evidence type="ECO:0000313" key="2">
    <source>
        <dbReference type="Proteomes" id="UP001595935"/>
    </source>
</evidence>
<name>A0ABV9P9J8_9FLAO</name>
<protein>
    <recommendedName>
        <fullName evidence="3">Lipoprotein</fullName>
    </recommendedName>
</protein>
<dbReference type="RefSeq" id="WP_213255139.1">
    <property type="nucleotide sequence ID" value="NZ_JAGYWA010000001.1"/>
</dbReference>
<dbReference type="EMBL" id="JBHSGV010000001">
    <property type="protein sequence ID" value="MFC4745912.1"/>
    <property type="molecule type" value="Genomic_DNA"/>
</dbReference>
<keyword evidence="2" id="KW-1185">Reference proteome</keyword>
<evidence type="ECO:0008006" key="3">
    <source>
        <dbReference type="Google" id="ProtNLM"/>
    </source>
</evidence>
<dbReference type="PROSITE" id="PS51257">
    <property type="entry name" value="PROKAR_LIPOPROTEIN"/>
    <property type="match status" value="1"/>
</dbReference>
<proteinExistence type="predicted"/>
<accession>A0ABV9P9J8</accession>
<comment type="caution">
    <text evidence="1">The sequence shown here is derived from an EMBL/GenBank/DDBJ whole genome shotgun (WGS) entry which is preliminary data.</text>
</comment>
<organism evidence="1 2">
    <name type="scientific">Flavobacterium branchiicola</name>
    <dbReference type="NCBI Taxonomy" id="1114875"/>
    <lineage>
        <taxon>Bacteria</taxon>
        <taxon>Pseudomonadati</taxon>
        <taxon>Bacteroidota</taxon>
        <taxon>Flavobacteriia</taxon>
        <taxon>Flavobacteriales</taxon>
        <taxon>Flavobacteriaceae</taxon>
        <taxon>Flavobacterium</taxon>
    </lineage>
</organism>
<dbReference type="Proteomes" id="UP001595935">
    <property type="component" value="Unassembled WGS sequence"/>
</dbReference>